<accession>A0A0C3PXE7</accession>
<feature type="region of interest" description="Disordered" evidence="1">
    <location>
        <begin position="1"/>
        <end position="35"/>
    </location>
</feature>
<feature type="region of interest" description="Disordered" evidence="1">
    <location>
        <begin position="47"/>
        <end position="90"/>
    </location>
</feature>
<dbReference type="EMBL" id="KN823205">
    <property type="protein sequence ID" value="KIO19750.1"/>
    <property type="molecule type" value="Genomic_DNA"/>
</dbReference>
<organism evidence="2 3">
    <name type="scientific">Tulasnella calospora MUT 4182</name>
    <dbReference type="NCBI Taxonomy" id="1051891"/>
    <lineage>
        <taxon>Eukaryota</taxon>
        <taxon>Fungi</taxon>
        <taxon>Dikarya</taxon>
        <taxon>Basidiomycota</taxon>
        <taxon>Agaricomycotina</taxon>
        <taxon>Agaricomycetes</taxon>
        <taxon>Cantharellales</taxon>
        <taxon>Tulasnellaceae</taxon>
        <taxon>Tulasnella</taxon>
    </lineage>
</organism>
<proteinExistence type="predicted"/>
<gene>
    <name evidence="2" type="ORF">M407DRAFT_30606</name>
</gene>
<dbReference type="OrthoDB" id="3179169at2759"/>
<reference evidence="2 3" key="1">
    <citation type="submission" date="2014-04" db="EMBL/GenBank/DDBJ databases">
        <authorList>
            <consortium name="DOE Joint Genome Institute"/>
            <person name="Kuo A."/>
            <person name="Girlanda M."/>
            <person name="Perotto S."/>
            <person name="Kohler A."/>
            <person name="Nagy L.G."/>
            <person name="Floudas D."/>
            <person name="Copeland A."/>
            <person name="Barry K.W."/>
            <person name="Cichocki N."/>
            <person name="Veneault-Fourrey C."/>
            <person name="LaButti K."/>
            <person name="Lindquist E.A."/>
            <person name="Lipzen A."/>
            <person name="Lundell T."/>
            <person name="Morin E."/>
            <person name="Murat C."/>
            <person name="Sun H."/>
            <person name="Tunlid A."/>
            <person name="Henrissat B."/>
            <person name="Grigoriev I.V."/>
            <person name="Hibbett D.S."/>
            <person name="Martin F."/>
            <person name="Nordberg H.P."/>
            <person name="Cantor M.N."/>
            <person name="Hua S.X."/>
        </authorList>
    </citation>
    <scope>NUCLEOTIDE SEQUENCE [LARGE SCALE GENOMIC DNA]</scope>
    <source>
        <strain evidence="2 3">MUT 4182</strain>
    </source>
</reference>
<evidence type="ECO:0000313" key="3">
    <source>
        <dbReference type="Proteomes" id="UP000054248"/>
    </source>
</evidence>
<dbReference type="AlphaFoldDB" id="A0A0C3PXE7"/>
<sequence length="148" mass="15590">MSFVRNFEDNQSPADAGGVGPAPQSIPSERASTKISTVISPVADSFVRNFSDNQSPGDGDSPNASVAAVPGSPAGAADATSGEKVLGWNTNRGFETAAEKSREFDRRVDEGFAKSYTATHHGVERTMDKMKSSSKTDVREGELLLPAI</sequence>
<keyword evidence="3" id="KW-1185">Reference proteome</keyword>
<evidence type="ECO:0000313" key="2">
    <source>
        <dbReference type="EMBL" id="KIO19750.1"/>
    </source>
</evidence>
<name>A0A0C3PXE7_9AGAM</name>
<reference evidence="3" key="2">
    <citation type="submission" date="2015-01" db="EMBL/GenBank/DDBJ databases">
        <title>Evolutionary Origins and Diversification of the Mycorrhizal Mutualists.</title>
        <authorList>
            <consortium name="DOE Joint Genome Institute"/>
            <consortium name="Mycorrhizal Genomics Consortium"/>
            <person name="Kohler A."/>
            <person name="Kuo A."/>
            <person name="Nagy L.G."/>
            <person name="Floudas D."/>
            <person name="Copeland A."/>
            <person name="Barry K.W."/>
            <person name="Cichocki N."/>
            <person name="Veneault-Fourrey C."/>
            <person name="LaButti K."/>
            <person name="Lindquist E.A."/>
            <person name="Lipzen A."/>
            <person name="Lundell T."/>
            <person name="Morin E."/>
            <person name="Murat C."/>
            <person name="Riley R."/>
            <person name="Ohm R."/>
            <person name="Sun H."/>
            <person name="Tunlid A."/>
            <person name="Henrissat B."/>
            <person name="Grigoriev I.V."/>
            <person name="Hibbett D.S."/>
            <person name="Martin F."/>
        </authorList>
    </citation>
    <scope>NUCLEOTIDE SEQUENCE [LARGE SCALE GENOMIC DNA]</scope>
    <source>
        <strain evidence="3">MUT 4182</strain>
    </source>
</reference>
<dbReference type="Proteomes" id="UP000054248">
    <property type="component" value="Unassembled WGS sequence"/>
</dbReference>
<protein>
    <submittedName>
        <fullName evidence="2">Uncharacterized protein</fullName>
    </submittedName>
</protein>
<feature type="compositionally biased region" description="Basic and acidic residues" evidence="1">
    <location>
        <begin position="121"/>
        <end position="142"/>
    </location>
</feature>
<feature type="region of interest" description="Disordered" evidence="1">
    <location>
        <begin position="119"/>
        <end position="148"/>
    </location>
</feature>
<evidence type="ECO:0000256" key="1">
    <source>
        <dbReference type="SAM" id="MobiDB-lite"/>
    </source>
</evidence>
<dbReference type="HOGENOM" id="CLU_1760145_0_0_1"/>
<feature type="compositionally biased region" description="Low complexity" evidence="1">
    <location>
        <begin position="64"/>
        <end position="77"/>
    </location>
</feature>